<dbReference type="AlphaFoldDB" id="A0A2S2CUH3"/>
<dbReference type="KEGG" id="azz:DEW08_18600"/>
<dbReference type="Pfam" id="PF21205">
    <property type="entry name" value="Rep3_C"/>
    <property type="match status" value="1"/>
</dbReference>
<proteinExistence type="predicted"/>
<dbReference type="EMBL" id="CP029354">
    <property type="protein sequence ID" value="AWK88138.1"/>
    <property type="molecule type" value="Genomic_DNA"/>
</dbReference>
<dbReference type="InterPro" id="IPR036390">
    <property type="entry name" value="WH_DNA-bd_sf"/>
</dbReference>
<evidence type="ECO:0000256" key="1">
    <source>
        <dbReference type="SAM" id="MobiDB-lite"/>
    </source>
</evidence>
<feature type="compositionally biased region" description="Basic residues" evidence="1">
    <location>
        <begin position="1"/>
        <end position="10"/>
    </location>
</feature>
<dbReference type="RefSeq" id="WP_109330093.1">
    <property type="nucleotide sequence ID" value="NZ_CP029354.1"/>
</dbReference>
<name>A0A2S2CUH3_9PROT</name>
<dbReference type="SUPFAM" id="SSF46785">
    <property type="entry name" value="Winged helix' DNA-binding domain"/>
    <property type="match status" value="1"/>
</dbReference>
<organism evidence="2 3">
    <name type="scientific">Azospirillum thermophilum</name>
    <dbReference type="NCBI Taxonomy" id="2202148"/>
    <lineage>
        <taxon>Bacteria</taxon>
        <taxon>Pseudomonadati</taxon>
        <taxon>Pseudomonadota</taxon>
        <taxon>Alphaproteobacteria</taxon>
        <taxon>Rhodospirillales</taxon>
        <taxon>Azospirillaceae</taxon>
        <taxon>Azospirillum</taxon>
    </lineage>
</organism>
<accession>A0A2S2CUH3</accession>
<evidence type="ECO:0000313" key="3">
    <source>
        <dbReference type="Proteomes" id="UP000245629"/>
    </source>
</evidence>
<dbReference type="OrthoDB" id="581589at2"/>
<feature type="region of interest" description="Disordered" evidence="1">
    <location>
        <begin position="1"/>
        <end position="26"/>
    </location>
</feature>
<evidence type="ECO:0000313" key="2">
    <source>
        <dbReference type="EMBL" id="AWK88138.1"/>
    </source>
</evidence>
<keyword evidence="3" id="KW-1185">Reference proteome</keyword>
<dbReference type="InterPro" id="IPR036388">
    <property type="entry name" value="WH-like_DNA-bd_sf"/>
</dbReference>
<dbReference type="Proteomes" id="UP000245629">
    <property type="component" value="Chromosome 3"/>
</dbReference>
<gene>
    <name evidence="2" type="ORF">DEW08_18600</name>
</gene>
<protein>
    <submittedName>
        <fullName evidence="2">Replication initiation protein</fullName>
    </submittedName>
</protein>
<reference evidence="3" key="1">
    <citation type="submission" date="2018-05" db="EMBL/GenBank/DDBJ databases">
        <title>Azospirillum thermophila sp. nov., a novel isolated from hot spring.</title>
        <authorList>
            <person name="Zhao Z."/>
        </authorList>
    </citation>
    <scope>NUCLEOTIDE SEQUENCE [LARGE SCALE GENOMIC DNA]</scope>
    <source>
        <strain evidence="3">CFH 70021</strain>
    </source>
</reference>
<dbReference type="Gene3D" id="1.10.10.10">
    <property type="entry name" value="Winged helix-like DNA-binding domain superfamily/Winged helix DNA-binding domain"/>
    <property type="match status" value="1"/>
</dbReference>
<sequence>MAATGRRKTRKAGDDGSGPSGTDLVVLAPEDLGGGGAIIDSAGAPAGPAAGFDAGAAAGAAGGEKAAAGSPPALATVPDGSAPVAGLTARVASATFERDGYKHLIKAAEAVYSYPANGTRLSLPAQKMLNFMIHLAGSQNFANKLYRLPKRVVRGNHKGNERIFDALKEIFDSSLVVIGPFRGRRSRAELRILSSYVRPEEEEDSDAADIHFQFTDAFLELQRTSQLWAKLSGPAMVKVTSTYALKLYEIGMQRYQMDYPSLELDIDTLRKLMNVPEGAYKDFGILRTRTIDRAIAEVNQLAPFRVSMPEDKMKRRGRKVEKVTLEFLAKDEEEAAETFLERERHSAGRRARRIGKVEQVAPADEVAAEAAGPADLGPLPDADDVHALWAAALHALKGKVPGPLLAALEPGRVEEAPQGGRRLALNAKSAVVADTARNNHWPTFKSALASLTNGLITDVAFEVAAEAAGKRAARPKAAPKA</sequence>